<dbReference type="Proteomes" id="UP000287224">
    <property type="component" value="Unassembled WGS sequence"/>
</dbReference>
<organism evidence="10 11">
    <name type="scientific">Dictyobacter aurantiacus</name>
    <dbReference type="NCBI Taxonomy" id="1936993"/>
    <lineage>
        <taxon>Bacteria</taxon>
        <taxon>Bacillati</taxon>
        <taxon>Chloroflexota</taxon>
        <taxon>Ktedonobacteria</taxon>
        <taxon>Ktedonobacterales</taxon>
        <taxon>Dictyobacteraceae</taxon>
        <taxon>Dictyobacter</taxon>
    </lineage>
</organism>
<keyword evidence="11" id="KW-1185">Reference proteome</keyword>
<dbReference type="InterPro" id="IPR008979">
    <property type="entry name" value="Galactose-bd-like_sf"/>
</dbReference>
<keyword evidence="2" id="KW-0645">Protease</keyword>
<proteinExistence type="predicted"/>
<feature type="region of interest" description="Disordered" evidence="8">
    <location>
        <begin position="579"/>
        <end position="637"/>
    </location>
</feature>
<evidence type="ECO:0000256" key="8">
    <source>
        <dbReference type="SAM" id="MobiDB-lite"/>
    </source>
</evidence>
<dbReference type="Gene3D" id="3.40.50.200">
    <property type="entry name" value="Peptidase S8/S53 domain"/>
    <property type="match status" value="1"/>
</dbReference>
<dbReference type="GO" id="GO:0006508">
    <property type="term" value="P:proteolysis"/>
    <property type="evidence" value="ECO:0007669"/>
    <property type="project" value="UniProtKB-KW"/>
</dbReference>
<evidence type="ECO:0000256" key="5">
    <source>
        <dbReference type="ARBA" id="ARBA00022825"/>
    </source>
</evidence>
<evidence type="ECO:0000313" key="11">
    <source>
        <dbReference type="Proteomes" id="UP000287224"/>
    </source>
</evidence>
<dbReference type="SUPFAM" id="SSF52743">
    <property type="entry name" value="Subtilisin-like"/>
    <property type="match status" value="1"/>
</dbReference>
<comment type="cofactor">
    <cofactor evidence="1">
        <name>Ca(2+)</name>
        <dbReference type="ChEBI" id="CHEBI:29108"/>
    </cofactor>
</comment>
<evidence type="ECO:0000256" key="7">
    <source>
        <dbReference type="ARBA" id="ARBA00023145"/>
    </source>
</evidence>
<dbReference type="PROSITE" id="PS51695">
    <property type="entry name" value="SEDOLISIN"/>
    <property type="match status" value="1"/>
</dbReference>
<dbReference type="OrthoDB" id="102721at2"/>
<dbReference type="CDD" id="cd11377">
    <property type="entry name" value="Pro-peptidase_S53"/>
    <property type="match status" value="1"/>
</dbReference>
<feature type="domain" description="Peptidase S53" evidence="9">
    <location>
        <begin position="230"/>
        <end position="587"/>
    </location>
</feature>
<evidence type="ECO:0000259" key="9">
    <source>
        <dbReference type="PROSITE" id="PS51695"/>
    </source>
</evidence>
<feature type="compositionally biased region" description="Pro residues" evidence="8">
    <location>
        <begin position="591"/>
        <end position="637"/>
    </location>
</feature>
<protein>
    <recommendedName>
        <fullName evidence="9">Peptidase S53 domain-containing protein</fullName>
    </recommendedName>
</protein>
<dbReference type="EMBL" id="BIFQ01000002">
    <property type="protein sequence ID" value="GCE08349.1"/>
    <property type="molecule type" value="Genomic_DNA"/>
</dbReference>
<evidence type="ECO:0000256" key="6">
    <source>
        <dbReference type="ARBA" id="ARBA00022837"/>
    </source>
</evidence>
<dbReference type="AlphaFoldDB" id="A0A401ZNB5"/>
<evidence type="ECO:0000256" key="4">
    <source>
        <dbReference type="ARBA" id="ARBA00022801"/>
    </source>
</evidence>
<feature type="compositionally biased region" description="Polar residues" evidence="8">
    <location>
        <begin position="579"/>
        <end position="588"/>
    </location>
</feature>
<dbReference type="PANTHER" id="PTHR14218">
    <property type="entry name" value="PROTEASE S8 TRIPEPTIDYL PEPTIDASE I CLN2"/>
    <property type="match status" value="1"/>
</dbReference>
<gene>
    <name evidence="10" type="ORF">KDAU_56780</name>
</gene>
<reference evidence="11" key="1">
    <citation type="submission" date="2018-12" db="EMBL/GenBank/DDBJ databases">
        <title>Tengunoibacter tsumagoiensis gen. nov., sp. nov., Dictyobacter kobayashii sp. nov., D. alpinus sp. nov., and D. joshuensis sp. nov. and description of Dictyobacteraceae fam. nov. within the order Ktedonobacterales isolated from Tengu-no-mugimeshi.</title>
        <authorList>
            <person name="Wang C.M."/>
            <person name="Zheng Y."/>
            <person name="Sakai Y."/>
            <person name="Toyoda A."/>
            <person name="Minakuchi Y."/>
            <person name="Abe K."/>
            <person name="Yokota A."/>
            <person name="Yabe S."/>
        </authorList>
    </citation>
    <scope>NUCLEOTIDE SEQUENCE [LARGE SCALE GENOMIC DNA]</scope>
    <source>
        <strain evidence="11">S-27</strain>
    </source>
</reference>
<keyword evidence="4" id="KW-0378">Hydrolase</keyword>
<dbReference type="SUPFAM" id="SSF49785">
    <property type="entry name" value="Galactose-binding domain-like"/>
    <property type="match status" value="1"/>
</dbReference>
<dbReference type="InterPro" id="IPR050819">
    <property type="entry name" value="Tripeptidyl-peptidase_I"/>
</dbReference>
<dbReference type="CDD" id="cd04056">
    <property type="entry name" value="Peptidases_S53"/>
    <property type="match status" value="1"/>
</dbReference>
<evidence type="ECO:0000256" key="3">
    <source>
        <dbReference type="ARBA" id="ARBA00022723"/>
    </source>
</evidence>
<dbReference type="InterPro" id="IPR030400">
    <property type="entry name" value="Sedolisin_dom"/>
</dbReference>
<evidence type="ECO:0000313" key="10">
    <source>
        <dbReference type="EMBL" id="GCE08349.1"/>
    </source>
</evidence>
<dbReference type="GO" id="GO:0046872">
    <property type="term" value="F:metal ion binding"/>
    <property type="evidence" value="ECO:0007669"/>
    <property type="project" value="UniProtKB-KW"/>
</dbReference>
<accession>A0A401ZNB5</accession>
<dbReference type="RefSeq" id="WP_160146170.1">
    <property type="nucleotide sequence ID" value="NZ_BIFQ01000002.1"/>
</dbReference>
<dbReference type="InterPro" id="IPR036852">
    <property type="entry name" value="Peptidase_S8/S53_dom_sf"/>
</dbReference>
<comment type="caution">
    <text evidence="10">The sequence shown here is derived from an EMBL/GenBank/DDBJ whole genome shotgun (WGS) entry which is preliminary data.</text>
</comment>
<dbReference type="SMART" id="SM00944">
    <property type="entry name" value="Pro-kuma_activ"/>
    <property type="match status" value="1"/>
</dbReference>
<keyword evidence="6" id="KW-0106">Calcium</keyword>
<dbReference type="InterPro" id="IPR015366">
    <property type="entry name" value="S53_propep"/>
</dbReference>
<name>A0A401ZNB5_9CHLR</name>
<dbReference type="GO" id="GO:0008240">
    <property type="term" value="F:tripeptidyl-peptidase activity"/>
    <property type="evidence" value="ECO:0007669"/>
    <property type="project" value="TreeGrafter"/>
</dbReference>
<sequence>MKKTLRQKWQSGLALLICATLLALIMQGIIARNSITLADTRSPQATLQTIPGHVINPAILIPRAIPTSRTAPTNILDLAISLKLRNQDQLAALRAEQENPSSSFYHRYLTPKEFTAMFGPTQSTVNEVVRYLQSQHLTVTRVSSNRQIIDATGTVQNVEHAFNTQLYNFNYNNHPIYMAVSEPQAPRTVAQDIMNIGGLNNIQRIPHFQIQSHPNAKKSGHRPLAGPGGGFTPTELRGAYNVNPLISGGSDGTGQTIGVFELDGYKSSDVDYYRNYYGLGTGKYTNVLVDGATTNPGSGAIEVVLDMEVVSALAPGAAQRVYIGPNSTTGLNDTYNRIVTDNLVKVTTISWGLCEAYTGNSELQALNNIFTQGAAQGQAFFAASGDSGAYDCNGGGGSGSGLGVDSPAGDPNVVGVGGTRLQLGSSNTYGSESAWGTSSNNSGGGGGVSSYFTRPSYQTGTNLTNANRMVPDISADADPQTGYSVYCTSSGSYCSGWISVGGTSAAAPLWASIAIDLNQYLASQGKPTLGDAHQPLYNIYNGSQPYTSFQDVTTGNNLYYQASAHYDLATGIGTPNAGQLASTLSGGITPTPTPTPTPTRTPTPTPTPTRTPTPTPTPTRTPTPTPTPTITPTPPPGGTELIANGGFEKGRTPWIEYSSNGYELITNIAAHSGKYSAFLCGYRGCNEAIYQAVRIPTNSSKITLSYWLYSVTATPGVSACSGKFAVSLLTTNGTPISVVATKCSSNSRQWVRYTFDVTPQLLKYKGQQVILYFASTTSRTSNSGFLLDDVSMQSL</sequence>
<keyword evidence="3" id="KW-0479">Metal-binding</keyword>
<dbReference type="Pfam" id="PF09286">
    <property type="entry name" value="Pro-kuma_activ"/>
    <property type="match status" value="1"/>
</dbReference>
<dbReference type="PANTHER" id="PTHR14218:SF15">
    <property type="entry name" value="TRIPEPTIDYL-PEPTIDASE 1"/>
    <property type="match status" value="1"/>
</dbReference>
<keyword evidence="7" id="KW-0865">Zymogen</keyword>
<dbReference type="SUPFAM" id="SSF54897">
    <property type="entry name" value="Protease propeptides/inhibitors"/>
    <property type="match status" value="1"/>
</dbReference>
<dbReference type="GO" id="GO:0004252">
    <property type="term" value="F:serine-type endopeptidase activity"/>
    <property type="evidence" value="ECO:0007669"/>
    <property type="project" value="InterPro"/>
</dbReference>
<evidence type="ECO:0000256" key="2">
    <source>
        <dbReference type="ARBA" id="ARBA00022670"/>
    </source>
</evidence>
<dbReference type="Gene3D" id="2.60.120.260">
    <property type="entry name" value="Galactose-binding domain-like"/>
    <property type="match status" value="1"/>
</dbReference>
<keyword evidence="5" id="KW-0720">Serine protease</keyword>
<evidence type="ECO:0000256" key="1">
    <source>
        <dbReference type="ARBA" id="ARBA00001913"/>
    </source>
</evidence>